<keyword evidence="4 14" id="KW-0812">Transmembrane</keyword>
<keyword evidence="10" id="KW-1071">Ligand-gated ion channel</keyword>
<dbReference type="InterPro" id="IPR019594">
    <property type="entry name" value="Glu/Gly-bd"/>
</dbReference>
<feature type="compositionally biased region" description="Low complexity" evidence="13">
    <location>
        <begin position="63"/>
        <end position="72"/>
    </location>
</feature>
<protein>
    <submittedName>
        <fullName evidence="17">(apollo) hypothetical protein</fullName>
    </submittedName>
</protein>
<evidence type="ECO:0000256" key="8">
    <source>
        <dbReference type="ARBA" id="ARBA00023170"/>
    </source>
</evidence>
<evidence type="ECO:0000256" key="6">
    <source>
        <dbReference type="ARBA" id="ARBA00023065"/>
    </source>
</evidence>
<feature type="domain" description="Ionotropic glutamate receptor C-terminal" evidence="15">
    <location>
        <begin position="469"/>
        <end position="700"/>
    </location>
</feature>
<evidence type="ECO:0000256" key="12">
    <source>
        <dbReference type="SAM" id="Coils"/>
    </source>
</evidence>
<evidence type="ECO:0000259" key="15">
    <source>
        <dbReference type="SMART" id="SM00079"/>
    </source>
</evidence>
<keyword evidence="8" id="KW-0675">Receptor</keyword>
<feature type="transmembrane region" description="Helical" evidence="14">
    <location>
        <begin position="1084"/>
        <end position="1107"/>
    </location>
</feature>
<feature type="domain" description="Ionotropic glutamate receptor C-terminal" evidence="15">
    <location>
        <begin position="1627"/>
        <end position="2013"/>
    </location>
</feature>
<evidence type="ECO:0000256" key="14">
    <source>
        <dbReference type="SAM" id="Phobius"/>
    </source>
</evidence>
<name>A0A8S3WAK0_PARAO</name>
<evidence type="ECO:0000256" key="7">
    <source>
        <dbReference type="ARBA" id="ARBA00023136"/>
    </source>
</evidence>
<keyword evidence="12" id="KW-0175">Coiled coil</keyword>
<dbReference type="PANTHER" id="PTHR18966">
    <property type="entry name" value="IONOTROPIC GLUTAMATE RECEPTOR"/>
    <property type="match status" value="1"/>
</dbReference>
<feature type="domain" description="Ionotropic glutamate receptor L-glutamate and glycine-binding" evidence="16">
    <location>
        <begin position="1621"/>
        <end position="1691"/>
    </location>
</feature>
<dbReference type="Pfam" id="PF00060">
    <property type="entry name" value="Lig_chan"/>
    <property type="match status" value="3"/>
</dbReference>
<evidence type="ECO:0000256" key="1">
    <source>
        <dbReference type="ARBA" id="ARBA00004141"/>
    </source>
</evidence>
<evidence type="ECO:0000313" key="17">
    <source>
        <dbReference type="EMBL" id="CAG4948269.1"/>
    </source>
</evidence>
<keyword evidence="18" id="KW-1185">Reference proteome</keyword>
<feature type="compositionally biased region" description="Gly residues" evidence="13">
    <location>
        <begin position="11"/>
        <end position="23"/>
    </location>
</feature>
<dbReference type="SMART" id="SM00079">
    <property type="entry name" value="PBPe"/>
    <property type="match status" value="3"/>
</dbReference>
<sequence length="2134" mass="240706">MEKKIVRKGPLPGGRQGASGAGAGRDSIRAASRARGVARPPSSPPHPSSPPEGLVSAGSSRTQQAAPAAGGARRMRWSKSMNENALRAYFRAKGEETGCLAYRARMHRFFAELEPSLSVTEQNLADRVRYILRSNIFGDAELERLRREAIPSSNGNATAGNAAPLDAQQTAYVDAAVNIPFVANSDDDGIVSHELEKMRSILEESMLETRSMPLENRPRLPRIPLSKRNRAVVRALNPMLVTYLEASRDLCETDSILFGAALAVCRIIGAKLPVAGRATQKSSAIPAWRKRIEDRIAKARALIGRLTSFRSGNNRPRIMRTVRMAFAGTNINLFQPDITQKLTERIDDLKQKIAAWGKRIRRFSERSRRFNQNRLFQSDQKRLYKTLERPEVCGAGPGPDQADTVAFWRGLWSEPVNHSEGPWMEVVASQSASVTPMDPVTITPEDVAEAVRRAPNWKSPGLDGLHHYWLKGEFTLKESFWFALTSFTPQGGGEAPKALSGRTLVAAYWLFVVLMLATFTANLAAFLTVERMQTPVSSLEQLARQSRINYTVVEGSTTHQYFINMKFAEDTLYRVWKEITLNATSDQAQYRVWDYPIREQYGHILLAINASGPVPDAKTGFQEVNDHTDADFAFIHDSAEIRYEVTRNCNLTEVGDVFAEQPYAIAVQQGSRLQEDLSRALLELQKERFLEQLVAKYWNETARQACPDADESEGITLESLGGVFIATLFGLGLAMVTLAWEVFYYKRKEKNKIRAMDATIEKTDPFAPKIRKKMKDGVARLRKRDKGSIGRNITIGDKFKPVAERDVDRTLYELLGRSNVRVWVHAGLTKDSAKALKSMRPEPGFYVIIGEGRFVRDAYKRAVKEKLVRRDYRWNLVLTDYTASSFDLSQLLFSTVILHVDQVECCKLQGLEESCNCPLEIEAMEFDYEIVSPKSGGFGQKLANGSWNGLVGDLMRGETDIAVAALTMTAEREEVIDFVAPYFEQTGILIVIRKPIRKTSLFKFMTVLRTEVWLSIVAALVLTGVMIWLLEKYSPYSARNNPDAYPYPCREFTLKESFWFALTSFTPQGGGEAPKALSGRTLVAAYWLFVVLMLATFTANLAAFLTVERMQTPVSSLEQLARQSRINYTVMEGSTTHQYFINMKFAEDTLYRVWKEITLNATSDQAQYRVWDYPIREQYGHILLAINASGPVPDAKTGFQEVNDHTDADFAFIHDSAEIRYEVTRNCNLTEVGDVFAEQPYAIAVQQGSRLQEDLSRALLELQKERFLEHLVAKYWNETARQACPDADESEGITLESLGGVFIATLFGLGLAMVTLAWEVFYYKRKEKNKIRAMDATIEKTDPFAPKIRKTMKDGVARLRKRDKGSIGRNITIGDKFKPVAERDVDRTLYELLGRSNVRVWVHAGLTKDSAKALKSMRPEPGFYVIIGEGRFVRDAYKRAVKEKLVRRDYRWNLVLTDYTASSFDLSQLVFSTVILHVDQVECCKLQGLEESCNCPLEIERKQFILNALLQVVANAFTKLTDVTFASVRCGDRVVNSEEFGDRFRDQIGVESSSYDTLLFWDAERSSLFLRSRFILSIYKPDAGLETVGNWSADEEYKLLPGVVLEPLRMFYRIGTAPAIPWTMQKHDPVTGENMVNEDSEPIYHGYCVDLIDKLSEAMEFDYEIVSPKSGGFGQKLANGSWNGLVGDLMRGETDIAVAALTMTAEREEVIDFVAPYFEQTGILIVIRKPIRKTSLFKFVTVLRTEVWLSIVAALVLTGVMIWLLEKYSPYSARNNPDAYPYPCREFTLKESFWFALTSFTPQGGGEAPKALSGRTLVAAYWLFVVLMLATFTANLAAFLTVERMQTPVSSLEQLARQSRINYTVVEGSTTHQYFINMKFAEDTLYRVWKEITLNATSDQAQYRVWDYPIREQYGHILLAINASGPVPDAKTGFQEVNDHTDADFAFIHDSAEIRYEVTRNCNLTEVGDVFAEQPYAIAVQQGSRLQEDLSRALLELQKERFLEQLVAKYWNETARQACPDADESEGITLESLGGVFIATLFGLGLAMVTLAWEVFYYKRKEKNKIRAIDATIEKTDPFAPKIRKKMKDGVARLRKRDKGSIGRNITIGDKFKPVAERGGVSYISVYPKGEYRP</sequence>
<feature type="region of interest" description="Disordered" evidence="13">
    <location>
        <begin position="1"/>
        <end position="76"/>
    </location>
</feature>
<dbReference type="InterPro" id="IPR015683">
    <property type="entry name" value="Ionotropic_Glu_rcpt"/>
</dbReference>
<feature type="transmembrane region" description="Helical" evidence="14">
    <location>
        <begin position="1012"/>
        <end position="1030"/>
    </location>
</feature>
<proteinExistence type="inferred from homology"/>
<feature type="domain" description="Ionotropic glutamate receptor L-glutamate and glycine-binding" evidence="16">
    <location>
        <begin position="911"/>
        <end position="956"/>
    </location>
</feature>
<comment type="similarity">
    <text evidence="2">Belongs to the glutamate-gated ion channel (TC 1.A.10.1) family.</text>
</comment>
<reference evidence="17" key="1">
    <citation type="submission" date="2021-04" db="EMBL/GenBank/DDBJ databases">
        <authorList>
            <person name="Tunstrom K."/>
        </authorList>
    </citation>
    <scope>NUCLEOTIDE SEQUENCE</scope>
</reference>
<dbReference type="SMART" id="SM00918">
    <property type="entry name" value="Lig_chan-Glu_bd"/>
    <property type="match status" value="2"/>
</dbReference>
<accession>A0A8S3WAK0</accession>
<keyword evidence="6" id="KW-0406">Ion transport</keyword>
<organism evidence="17 18">
    <name type="scientific">Parnassius apollo</name>
    <name type="common">Apollo butterfly</name>
    <name type="synonym">Papilio apollo</name>
    <dbReference type="NCBI Taxonomy" id="110799"/>
    <lineage>
        <taxon>Eukaryota</taxon>
        <taxon>Metazoa</taxon>
        <taxon>Ecdysozoa</taxon>
        <taxon>Arthropoda</taxon>
        <taxon>Hexapoda</taxon>
        <taxon>Insecta</taxon>
        <taxon>Pterygota</taxon>
        <taxon>Neoptera</taxon>
        <taxon>Endopterygota</taxon>
        <taxon>Lepidoptera</taxon>
        <taxon>Glossata</taxon>
        <taxon>Ditrysia</taxon>
        <taxon>Papilionoidea</taxon>
        <taxon>Papilionidae</taxon>
        <taxon>Parnassiinae</taxon>
        <taxon>Parnassini</taxon>
        <taxon>Parnassius</taxon>
        <taxon>Parnassius</taxon>
    </lineage>
</organism>
<dbReference type="GO" id="GO:0016020">
    <property type="term" value="C:membrane"/>
    <property type="evidence" value="ECO:0007669"/>
    <property type="project" value="UniProtKB-SubCell"/>
</dbReference>
<feature type="transmembrane region" description="Helical" evidence="14">
    <location>
        <begin position="1747"/>
        <end position="1765"/>
    </location>
</feature>
<feature type="transmembrane region" description="Helical" evidence="14">
    <location>
        <begin position="720"/>
        <end position="744"/>
    </location>
</feature>
<comment type="caution">
    <text evidence="17">The sequence shown here is derived from an EMBL/GenBank/DDBJ whole genome shotgun (WGS) entry which is preliminary data.</text>
</comment>
<feature type="transmembrane region" description="Helical" evidence="14">
    <location>
        <begin position="2033"/>
        <end position="2057"/>
    </location>
</feature>
<gene>
    <name evidence="17" type="ORF">PAPOLLO_LOCUS3739</name>
</gene>
<dbReference type="EMBL" id="CAJQZP010000219">
    <property type="protein sequence ID" value="CAG4948269.1"/>
    <property type="molecule type" value="Genomic_DNA"/>
</dbReference>
<keyword evidence="5 14" id="KW-1133">Transmembrane helix</keyword>
<evidence type="ECO:0000256" key="2">
    <source>
        <dbReference type="ARBA" id="ARBA00008685"/>
    </source>
</evidence>
<keyword evidence="3" id="KW-0813">Transport</keyword>
<dbReference type="Pfam" id="PF10613">
    <property type="entry name" value="Lig_chan-Glu_bd"/>
    <property type="match status" value="2"/>
</dbReference>
<dbReference type="FunFam" id="3.40.190.10:FF:000024">
    <property type="entry name" value="Glutamate receptor, ionotropic, delta 1"/>
    <property type="match status" value="1"/>
</dbReference>
<dbReference type="CDD" id="cd13717">
    <property type="entry name" value="PBP2_iGluR_putative"/>
    <property type="match status" value="2"/>
</dbReference>
<dbReference type="FunFam" id="1.10.287.70:FF:000143">
    <property type="entry name" value="Probable glutamate receptor"/>
    <property type="match status" value="3"/>
</dbReference>
<feature type="coiled-coil region" evidence="12">
    <location>
        <begin position="339"/>
        <end position="366"/>
    </location>
</feature>
<feature type="domain" description="Ionotropic glutamate receptor C-terminal" evidence="15">
    <location>
        <begin position="891"/>
        <end position="1278"/>
    </location>
</feature>
<feature type="transmembrane region" description="Helical" evidence="14">
    <location>
        <begin position="1301"/>
        <end position="1323"/>
    </location>
</feature>
<evidence type="ECO:0000256" key="11">
    <source>
        <dbReference type="ARBA" id="ARBA00023303"/>
    </source>
</evidence>
<evidence type="ECO:0000313" key="18">
    <source>
        <dbReference type="Proteomes" id="UP000691718"/>
    </source>
</evidence>
<keyword evidence="7 14" id="KW-0472">Membrane</keyword>
<dbReference type="InterPro" id="IPR001320">
    <property type="entry name" value="Iontro_rcpt_C"/>
</dbReference>
<evidence type="ECO:0000259" key="16">
    <source>
        <dbReference type="SMART" id="SM00918"/>
    </source>
</evidence>
<keyword evidence="11" id="KW-0407">Ion channel</keyword>
<dbReference type="Proteomes" id="UP000691718">
    <property type="component" value="Unassembled WGS sequence"/>
</dbReference>
<feature type="compositionally biased region" description="Pro residues" evidence="13">
    <location>
        <begin position="41"/>
        <end position="50"/>
    </location>
</feature>
<evidence type="ECO:0000256" key="9">
    <source>
        <dbReference type="ARBA" id="ARBA00023180"/>
    </source>
</evidence>
<evidence type="ECO:0000256" key="3">
    <source>
        <dbReference type="ARBA" id="ARBA00022448"/>
    </source>
</evidence>
<feature type="transmembrane region" description="Helical" evidence="14">
    <location>
        <begin position="1819"/>
        <end position="1842"/>
    </location>
</feature>
<comment type="subcellular location">
    <subcellularLocation>
        <location evidence="1">Membrane</location>
        <topology evidence="1">Multi-pass membrane protein</topology>
    </subcellularLocation>
</comment>
<evidence type="ECO:0000256" key="10">
    <source>
        <dbReference type="ARBA" id="ARBA00023286"/>
    </source>
</evidence>
<feature type="transmembrane region" description="Helical" evidence="14">
    <location>
        <begin position="506"/>
        <end position="529"/>
    </location>
</feature>
<dbReference type="GO" id="GO:0015276">
    <property type="term" value="F:ligand-gated monoatomic ion channel activity"/>
    <property type="evidence" value="ECO:0007669"/>
    <property type="project" value="InterPro"/>
</dbReference>
<keyword evidence="9" id="KW-0325">Glycoprotein</keyword>
<evidence type="ECO:0000256" key="4">
    <source>
        <dbReference type="ARBA" id="ARBA00022692"/>
    </source>
</evidence>
<evidence type="ECO:0000256" key="13">
    <source>
        <dbReference type="SAM" id="MobiDB-lite"/>
    </source>
</evidence>
<dbReference type="OrthoDB" id="5984008at2759"/>
<evidence type="ECO:0000256" key="5">
    <source>
        <dbReference type="ARBA" id="ARBA00022989"/>
    </source>
</evidence>